<evidence type="ECO:0000256" key="1">
    <source>
        <dbReference type="ARBA" id="ARBA00010790"/>
    </source>
</evidence>
<dbReference type="AlphaFoldDB" id="A0A8H4KXV5"/>
<dbReference type="PANTHER" id="PTHR11552">
    <property type="entry name" value="GLUCOSE-METHANOL-CHOLINE GMC OXIDOREDUCTASE"/>
    <property type="match status" value="1"/>
</dbReference>
<dbReference type="Gene3D" id="3.40.50.720">
    <property type="entry name" value="NAD(P)-binding Rossmann-like Domain"/>
    <property type="match status" value="2"/>
</dbReference>
<dbReference type="InterPro" id="IPR012132">
    <property type="entry name" value="GMC_OxRdtase"/>
</dbReference>
<dbReference type="GO" id="GO:0050660">
    <property type="term" value="F:flavin adenine dinucleotide binding"/>
    <property type="evidence" value="ECO:0007669"/>
    <property type="project" value="InterPro"/>
</dbReference>
<dbReference type="SUPFAM" id="SSF54373">
    <property type="entry name" value="FAD-linked reductases, C-terminal domain"/>
    <property type="match status" value="1"/>
</dbReference>
<dbReference type="InterPro" id="IPR002347">
    <property type="entry name" value="SDR_fam"/>
</dbReference>
<dbReference type="Proteomes" id="UP000554235">
    <property type="component" value="Unassembled WGS sequence"/>
</dbReference>
<reference evidence="4 5" key="1">
    <citation type="submission" date="2020-01" db="EMBL/GenBank/DDBJ databases">
        <title>Identification and distribution of gene clusters putatively required for synthesis of sphingolipid metabolism inhibitors in phylogenetically diverse species of the filamentous fungus Fusarium.</title>
        <authorList>
            <person name="Kim H.-S."/>
            <person name="Busman M."/>
            <person name="Brown D.W."/>
            <person name="Divon H."/>
            <person name="Uhlig S."/>
            <person name="Proctor R.H."/>
        </authorList>
    </citation>
    <scope>NUCLEOTIDE SEQUENCE [LARGE SCALE GENOMIC DNA]</scope>
    <source>
        <strain evidence="4 5">NRRL 20459</strain>
    </source>
</reference>
<dbReference type="PRINTS" id="PR00081">
    <property type="entry name" value="GDHRDH"/>
</dbReference>
<dbReference type="Pfam" id="PF00106">
    <property type="entry name" value="adh_short"/>
    <property type="match status" value="1"/>
</dbReference>
<sequence>MAIANLDASLDLTKLAGKGVVITGGASGLGATMAKAFAQVGSFVTILDIQKDLGNSYAAELAKAFETARQFSPSHTIDVVIPSAAVFSEPFLDLKPPTAAGFPEPSTTVFDFDSSANAIEDPSPRLKSLIFMSSLGGYVAGARFSAYGASKFAVRGLWKSSRDDLKTLGVRSNLIAPWFIPTPMNQFQVKHLEGKVRFAKVEDVVDAALRCATDDQIQGMLRLPRSRTMSESEQAYDYVIIGGGTAGCVLASRLSKALPTASLLIIERGVAKDDRVLPALGFAPGFGSNIETNLRSVPQPAFEGITVSQTSGSIVGGSSAVNYETWTRGASVDFAQWAEVAGNSRWSWDGMLPYFRATETFIPSATHQGFPKGNGSLHGSSGPIIVSHPSDSGQPRNYPLREDMARFHEALGACLIPENNGGKTIGYTEVAQSSYNGERQFAAKDYTFGPNVTIWTESKVHHIDIENGRASSVTGIRHQLDTDVEENGPFRVRANDEVILSAGALFSPKLLMLRTSGIGPKEELESHGIPVKINLPVGKNLSDHPCVATKWTVNKKDASIGLGPMETEKCNWAAGPPTDWIAFHRANPSTLQVAHEHLREGEEKYYLSEEKAHWECFTMYGPFDTSEREIKIDPPPGESIVSVFSVLVTPLSRGSLTLQSSNPADHPIIDPALLASPIDKEILYDAIRSTTTAMKGLAGLDAVEYTIDEELRDDLSDTAIAARVKQGGSTVFHFSGTCAMGSVVDAECRVDGVTGLRVVDASVFPIPLAAHYQAATYALAEQVSDLILEAEPKSLQM</sequence>
<dbReference type="InterPro" id="IPR007867">
    <property type="entry name" value="GMC_OxRtase_C"/>
</dbReference>
<dbReference type="Gene3D" id="3.30.560.10">
    <property type="entry name" value="Glucose Oxidase, domain 3"/>
    <property type="match status" value="1"/>
</dbReference>
<gene>
    <name evidence="4" type="ORF">FALBO_13770</name>
</gene>
<feature type="domain" description="Glucose-methanol-choline oxidoreductase C-terminal" evidence="3">
    <location>
        <begin position="650"/>
        <end position="780"/>
    </location>
</feature>
<protein>
    <submittedName>
        <fullName evidence="4">Glucose dehydrogenase</fullName>
    </submittedName>
</protein>
<organism evidence="4 5">
    <name type="scientific">Fusarium albosuccineum</name>
    <dbReference type="NCBI Taxonomy" id="1237068"/>
    <lineage>
        <taxon>Eukaryota</taxon>
        <taxon>Fungi</taxon>
        <taxon>Dikarya</taxon>
        <taxon>Ascomycota</taxon>
        <taxon>Pezizomycotina</taxon>
        <taxon>Sordariomycetes</taxon>
        <taxon>Hypocreomycetidae</taxon>
        <taxon>Hypocreales</taxon>
        <taxon>Nectriaceae</taxon>
        <taxon>Fusarium</taxon>
        <taxon>Fusarium decemcellulare species complex</taxon>
    </lineage>
</organism>
<dbReference type="PANTHER" id="PTHR11552:SF123">
    <property type="entry name" value="GMC OXIDOREDUCTASE (AFU_ORTHOLOGUE AFUA_2G01770)-RELATED"/>
    <property type="match status" value="1"/>
</dbReference>
<dbReference type="Gene3D" id="3.50.50.60">
    <property type="entry name" value="FAD/NAD(P)-binding domain"/>
    <property type="match status" value="1"/>
</dbReference>
<dbReference type="OrthoDB" id="269227at2759"/>
<dbReference type="InterPro" id="IPR036291">
    <property type="entry name" value="NAD(P)-bd_dom_sf"/>
</dbReference>
<dbReference type="EMBL" id="JAADYS010002168">
    <property type="protein sequence ID" value="KAF4459475.1"/>
    <property type="molecule type" value="Genomic_DNA"/>
</dbReference>
<evidence type="ECO:0000259" key="3">
    <source>
        <dbReference type="Pfam" id="PF05199"/>
    </source>
</evidence>
<dbReference type="SUPFAM" id="SSF51735">
    <property type="entry name" value="NAD(P)-binding Rossmann-fold domains"/>
    <property type="match status" value="1"/>
</dbReference>
<proteinExistence type="inferred from homology"/>
<evidence type="ECO:0000259" key="2">
    <source>
        <dbReference type="Pfam" id="PF00732"/>
    </source>
</evidence>
<dbReference type="InterPro" id="IPR000172">
    <property type="entry name" value="GMC_OxRdtase_N"/>
</dbReference>
<dbReference type="Pfam" id="PF00732">
    <property type="entry name" value="GMC_oxred_N"/>
    <property type="match status" value="1"/>
</dbReference>
<name>A0A8H4KXV5_9HYPO</name>
<comment type="caution">
    <text evidence="4">The sequence shown here is derived from an EMBL/GenBank/DDBJ whole genome shotgun (WGS) entry which is preliminary data.</text>
</comment>
<dbReference type="GO" id="GO:0016614">
    <property type="term" value="F:oxidoreductase activity, acting on CH-OH group of donors"/>
    <property type="evidence" value="ECO:0007669"/>
    <property type="project" value="InterPro"/>
</dbReference>
<dbReference type="Pfam" id="PF05199">
    <property type="entry name" value="GMC_oxred_C"/>
    <property type="match status" value="1"/>
</dbReference>
<comment type="similarity">
    <text evidence="1">Belongs to the GMC oxidoreductase family.</text>
</comment>
<evidence type="ECO:0000313" key="5">
    <source>
        <dbReference type="Proteomes" id="UP000554235"/>
    </source>
</evidence>
<keyword evidence="5" id="KW-1185">Reference proteome</keyword>
<evidence type="ECO:0000313" key="4">
    <source>
        <dbReference type="EMBL" id="KAF4459475.1"/>
    </source>
</evidence>
<accession>A0A8H4KXV5</accession>
<feature type="domain" description="Glucose-methanol-choline oxidoreductase N-terminal" evidence="2">
    <location>
        <begin position="236"/>
        <end position="546"/>
    </location>
</feature>
<dbReference type="InterPro" id="IPR036188">
    <property type="entry name" value="FAD/NAD-bd_sf"/>
</dbReference>
<dbReference type="SUPFAM" id="SSF51905">
    <property type="entry name" value="FAD/NAD(P)-binding domain"/>
    <property type="match status" value="1"/>
</dbReference>